<accession>A0A4R5VXH1</accession>
<protein>
    <submittedName>
        <fullName evidence="1">Uncharacterized protein</fullName>
    </submittedName>
</protein>
<dbReference type="Proteomes" id="UP000294829">
    <property type="component" value="Unassembled WGS sequence"/>
</dbReference>
<evidence type="ECO:0000313" key="1">
    <source>
        <dbReference type="EMBL" id="TDK63706.1"/>
    </source>
</evidence>
<dbReference type="AlphaFoldDB" id="A0A4R5VXH1"/>
<sequence>MKQKLKEELKKLHPFITDKMALRYVDKYVAAVMSEIAKRFMLMSSDEVSDGEMNFSAKSVDNASGRYKISGRTGYVYHLMQEHPATSLIISAYKGNSVTHRVSRVIFNPIYKKEIMEELGSLIIECEPKRLKELQDLANHSVEIDPESLASYIKQTKLSLKNRKGQAYDEKLLRNLQIANQLQVLVRDNNGVAYLDEYWDEIDSGRIHGHGLSLQRIPKEVRHAALGRCYRYDFKAASYALMTSFARQIDPTLKTGALQDYIKNRSVIRRRIAKDIGISEEWMKEIFTSVGFGAQLKDNPYNSIRKKIGQEKYHKLLCNAEFMCIKSQLDQVSAVILNSLGKGDFELFGKTYAEINPKDKTKRTKNQKLAWLYQCLESGALNMFVNMIPENYKIKLLVHDCAYLDKPLSAQQIADIKYALMCRYEFLNFEGDAIIPIHASDYVCKYDQDIDRAESDHRAHMVVENSRANSQNGGTSNAASSVKAYASEHCTISAIPFAAPKRQIMTHWGMVDADMLSGD</sequence>
<dbReference type="EMBL" id="SMYL01000008">
    <property type="protein sequence ID" value="TDK63706.1"/>
    <property type="molecule type" value="Genomic_DNA"/>
</dbReference>
<gene>
    <name evidence="1" type="ORF">E2I14_14115</name>
</gene>
<comment type="caution">
    <text evidence="1">The sequence shown here is derived from an EMBL/GenBank/DDBJ whole genome shotgun (WGS) entry which is preliminary data.</text>
</comment>
<organism evidence="1 2">
    <name type="scientific">Sapientia aquatica</name>
    <dbReference type="NCBI Taxonomy" id="1549640"/>
    <lineage>
        <taxon>Bacteria</taxon>
        <taxon>Pseudomonadati</taxon>
        <taxon>Pseudomonadota</taxon>
        <taxon>Betaproteobacteria</taxon>
        <taxon>Burkholderiales</taxon>
        <taxon>Oxalobacteraceae</taxon>
        <taxon>Sapientia</taxon>
    </lineage>
</organism>
<keyword evidence="2" id="KW-1185">Reference proteome</keyword>
<dbReference type="RefSeq" id="WP_133329647.1">
    <property type="nucleotide sequence ID" value="NZ_SMYL01000008.1"/>
</dbReference>
<evidence type="ECO:0000313" key="2">
    <source>
        <dbReference type="Proteomes" id="UP000294829"/>
    </source>
</evidence>
<name>A0A4R5VXH1_9BURK</name>
<reference evidence="1 2" key="1">
    <citation type="submission" date="2019-03" db="EMBL/GenBank/DDBJ databases">
        <title>Sapientia aquatica gen. nov., sp. nov., isolated from a crater lake.</title>
        <authorList>
            <person name="Felfoldi T."/>
            <person name="Szabo A."/>
            <person name="Toth E."/>
            <person name="Schumann P."/>
            <person name="Keki Z."/>
            <person name="Marialigeti K."/>
            <person name="Mathe I."/>
        </authorList>
    </citation>
    <scope>NUCLEOTIDE SEQUENCE [LARGE SCALE GENOMIC DNA]</scope>
    <source>
        <strain evidence="1 2">SA-152</strain>
    </source>
</reference>
<proteinExistence type="predicted"/>
<dbReference type="OrthoDB" id="8867926at2"/>